<accession>A0A9D1N070</accession>
<sequence length="215" mass="24721">MPLKVYDVFIETNKESTQMPYKHTKKDVSLKLYPEEYVVLDIETTGLSPVQNEIIELSAIRVSFGKVKEEFSRLVKPRGFMSTFITELTGITPQMLETAPNIEEAILDFKNFCSDYILMGHNITFDLSFINEKLQKHHGIQLENDYIDTLKLARKFLPQLQSKKLGIIAAHFNLNTDGMHRGLKDCTVTNLCYEKFLDILNPDKPKQGSLLENLF</sequence>
<dbReference type="PANTHER" id="PTHR30231:SF41">
    <property type="entry name" value="DNA POLYMERASE III SUBUNIT EPSILON"/>
    <property type="match status" value="1"/>
</dbReference>
<dbReference type="InterPro" id="IPR013520">
    <property type="entry name" value="Ribonucl_H"/>
</dbReference>
<keyword evidence="1 3" id="KW-0378">Hydrolase</keyword>
<dbReference type="GO" id="GO:0008408">
    <property type="term" value="F:3'-5' exonuclease activity"/>
    <property type="evidence" value="ECO:0007669"/>
    <property type="project" value="TreeGrafter"/>
</dbReference>
<name>A0A9D1N070_9CLOT</name>
<dbReference type="GO" id="GO:0003677">
    <property type="term" value="F:DNA binding"/>
    <property type="evidence" value="ECO:0007669"/>
    <property type="project" value="InterPro"/>
</dbReference>
<evidence type="ECO:0000256" key="1">
    <source>
        <dbReference type="ARBA" id="ARBA00022839"/>
    </source>
</evidence>
<keyword evidence="1 3" id="KW-0269">Exonuclease</keyword>
<proteinExistence type="predicted"/>
<comment type="caution">
    <text evidence="3">The sequence shown here is derived from an EMBL/GenBank/DDBJ whole genome shotgun (WGS) entry which is preliminary data.</text>
</comment>
<keyword evidence="1 3" id="KW-0540">Nuclease</keyword>
<dbReference type="EMBL" id="DVOD01000047">
    <property type="protein sequence ID" value="HIU92758.1"/>
    <property type="molecule type" value="Genomic_DNA"/>
</dbReference>
<dbReference type="InterPro" id="IPR036397">
    <property type="entry name" value="RNaseH_sf"/>
</dbReference>
<protein>
    <submittedName>
        <fullName evidence="3">3'-5' exonuclease</fullName>
    </submittedName>
</protein>
<dbReference type="SUPFAM" id="SSF53098">
    <property type="entry name" value="Ribonuclease H-like"/>
    <property type="match status" value="1"/>
</dbReference>
<dbReference type="AlphaFoldDB" id="A0A9D1N070"/>
<evidence type="ECO:0000313" key="4">
    <source>
        <dbReference type="Proteomes" id="UP000886748"/>
    </source>
</evidence>
<dbReference type="GO" id="GO:0045004">
    <property type="term" value="P:DNA replication proofreading"/>
    <property type="evidence" value="ECO:0007669"/>
    <property type="project" value="TreeGrafter"/>
</dbReference>
<gene>
    <name evidence="3" type="ORF">IAD26_06455</name>
</gene>
<feature type="domain" description="Exonuclease" evidence="2">
    <location>
        <begin position="36"/>
        <end position="202"/>
    </location>
</feature>
<dbReference type="Proteomes" id="UP000886748">
    <property type="component" value="Unassembled WGS sequence"/>
</dbReference>
<reference evidence="3" key="2">
    <citation type="journal article" date="2021" name="PeerJ">
        <title>Extensive microbial diversity within the chicken gut microbiome revealed by metagenomics and culture.</title>
        <authorList>
            <person name="Gilroy R."/>
            <person name="Ravi A."/>
            <person name="Getino M."/>
            <person name="Pursley I."/>
            <person name="Horton D.L."/>
            <person name="Alikhan N.F."/>
            <person name="Baker D."/>
            <person name="Gharbi K."/>
            <person name="Hall N."/>
            <person name="Watson M."/>
            <person name="Adriaenssens E.M."/>
            <person name="Foster-Nyarko E."/>
            <person name="Jarju S."/>
            <person name="Secka A."/>
            <person name="Antonio M."/>
            <person name="Oren A."/>
            <person name="Chaudhuri R.R."/>
            <person name="La Ragione R."/>
            <person name="Hildebrand F."/>
            <person name="Pallen M.J."/>
        </authorList>
    </citation>
    <scope>NUCLEOTIDE SEQUENCE</scope>
    <source>
        <strain evidence="3">CHK154-7741</strain>
    </source>
</reference>
<dbReference type="FunFam" id="3.30.420.10:FF:000045">
    <property type="entry name" value="3'-5' exonuclease DinG"/>
    <property type="match status" value="1"/>
</dbReference>
<evidence type="ECO:0000313" key="3">
    <source>
        <dbReference type="EMBL" id="HIU92758.1"/>
    </source>
</evidence>
<dbReference type="CDD" id="cd06127">
    <property type="entry name" value="DEDDh"/>
    <property type="match status" value="1"/>
</dbReference>
<dbReference type="SMART" id="SM00479">
    <property type="entry name" value="EXOIII"/>
    <property type="match status" value="1"/>
</dbReference>
<reference evidence="3" key="1">
    <citation type="submission" date="2020-10" db="EMBL/GenBank/DDBJ databases">
        <authorList>
            <person name="Gilroy R."/>
        </authorList>
    </citation>
    <scope>NUCLEOTIDE SEQUENCE</scope>
    <source>
        <strain evidence="3">CHK154-7741</strain>
    </source>
</reference>
<dbReference type="NCBIfam" id="TIGR00573">
    <property type="entry name" value="dnaq"/>
    <property type="match status" value="1"/>
</dbReference>
<organism evidence="3 4">
    <name type="scientific">Candidatus Limenecus avicola</name>
    <dbReference type="NCBI Taxonomy" id="2840847"/>
    <lineage>
        <taxon>Bacteria</taxon>
        <taxon>Bacillati</taxon>
        <taxon>Bacillota</taxon>
        <taxon>Clostridia</taxon>
        <taxon>Eubacteriales</taxon>
        <taxon>Clostridiaceae</taxon>
        <taxon>Clostridiaceae incertae sedis</taxon>
        <taxon>Candidatus Limenecus</taxon>
    </lineage>
</organism>
<dbReference type="PANTHER" id="PTHR30231">
    <property type="entry name" value="DNA POLYMERASE III SUBUNIT EPSILON"/>
    <property type="match status" value="1"/>
</dbReference>
<dbReference type="InterPro" id="IPR006054">
    <property type="entry name" value="DnaQ"/>
</dbReference>
<dbReference type="GO" id="GO:0003887">
    <property type="term" value="F:DNA-directed DNA polymerase activity"/>
    <property type="evidence" value="ECO:0007669"/>
    <property type="project" value="InterPro"/>
</dbReference>
<evidence type="ECO:0000259" key="2">
    <source>
        <dbReference type="SMART" id="SM00479"/>
    </source>
</evidence>
<dbReference type="Gene3D" id="3.30.420.10">
    <property type="entry name" value="Ribonuclease H-like superfamily/Ribonuclease H"/>
    <property type="match status" value="1"/>
</dbReference>
<dbReference type="Pfam" id="PF00929">
    <property type="entry name" value="RNase_T"/>
    <property type="match status" value="1"/>
</dbReference>
<dbReference type="GO" id="GO:0005829">
    <property type="term" value="C:cytosol"/>
    <property type="evidence" value="ECO:0007669"/>
    <property type="project" value="TreeGrafter"/>
</dbReference>
<dbReference type="InterPro" id="IPR012337">
    <property type="entry name" value="RNaseH-like_sf"/>
</dbReference>